<dbReference type="GO" id="GO:0031573">
    <property type="term" value="P:mitotic intra-S DNA damage checkpoint signaling"/>
    <property type="evidence" value="ECO:0007669"/>
    <property type="project" value="TreeGrafter"/>
</dbReference>
<dbReference type="Pfam" id="PF14716">
    <property type="entry name" value="HHH_8"/>
    <property type="match status" value="1"/>
</dbReference>
<evidence type="ECO:0000259" key="17">
    <source>
        <dbReference type="Pfam" id="PF21136"/>
    </source>
</evidence>
<dbReference type="Gene3D" id="1.10.150.110">
    <property type="entry name" value="DNA polymerase beta, N-terminal domain-like"/>
    <property type="match status" value="1"/>
</dbReference>
<evidence type="ECO:0000256" key="1">
    <source>
        <dbReference type="ARBA" id="ARBA00001946"/>
    </source>
</evidence>
<keyword evidence="5 14" id="KW-0479">Metal-binding</keyword>
<dbReference type="GO" id="GO:0003677">
    <property type="term" value="F:DNA binding"/>
    <property type="evidence" value="ECO:0007669"/>
    <property type="project" value="UniProtKB-UniRule"/>
</dbReference>
<keyword evidence="12 14" id="KW-0539">Nucleus</keyword>
<keyword evidence="19" id="KW-1185">Reference proteome</keyword>
<feature type="region of interest" description="Disordered" evidence="15">
    <location>
        <begin position="109"/>
        <end position="149"/>
    </location>
</feature>
<evidence type="ECO:0000256" key="10">
    <source>
        <dbReference type="ARBA" id="ARBA00023172"/>
    </source>
</evidence>
<evidence type="ECO:0000256" key="9">
    <source>
        <dbReference type="ARBA" id="ARBA00022842"/>
    </source>
</evidence>
<dbReference type="CDD" id="cd21036">
    <property type="entry name" value="WH_MUS81"/>
    <property type="match status" value="1"/>
</dbReference>
<evidence type="ECO:0000256" key="13">
    <source>
        <dbReference type="ARBA" id="ARBA00023254"/>
    </source>
</evidence>
<dbReference type="InterPro" id="IPR010996">
    <property type="entry name" value="HHH_MUS81"/>
</dbReference>
<dbReference type="GO" id="GO:0000727">
    <property type="term" value="P:double-strand break repair via break-induced replication"/>
    <property type="evidence" value="ECO:0007669"/>
    <property type="project" value="UniProtKB-UniRule"/>
</dbReference>
<dbReference type="Pfam" id="PF21136">
    <property type="entry name" value="WHD_MUS81"/>
    <property type="match status" value="1"/>
</dbReference>
<feature type="compositionally biased region" description="Low complexity" evidence="15">
    <location>
        <begin position="281"/>
        <end position="296"/>
    </location>
</feature>
<comment type="similarity">
    <text evidence="3 14">Belongs to the XPF family.</text>
</comment>
<dbReference type="Proteomes" id="UP000789508">
    <property type="component" value="Unassembled WGS sequence"/>
</dbReference>
<dbReference type="GO" id="GO:0048476">
    <property type="term" value="C:Holliday junction resolvase complex"/>
    <property type="evidence" value="ECO:0007669"/>
    <property type="project" value="UniProtKB-UniRule"/>
</dbReference>
<feature type="non-terminal residue" evidence="18">
    <location>
        <position position="1"/>
    </location>
</feature>
<reference evidence="18" key="1">
    <citation type="submission" date="2021-06" db="EMBL/GenBank/DDBJ databases">
        <authorList>
            <person name="Kallberg Y."/>
            <person name="Tangrot J."/>
            <person name="Rosling A."/>
        </authorList>
    </citation>
    <scope>NUCLEOTIDE SEQUENCE</scope>
    <source>
        <strain evidence="18">FL130A</strain>
    </source>
</reference>
<keyword evidence="7 14" id="KW-0227">DNA damage</keyword>
<evidence type="ECO:0000256" key="11">
    <source>
        <dbReference type="ARBA" id="ARBA00023204"/>
    </source>
</evidence>
<dbReference type="FunFam" id="1.10.10.10:FF:000307">
    <property type="entry name" value="Crossover junction endonuclease MUS81"/>
    <property type="match status" value="1"/>
</dbReference>
<comment type="caution">
    <text evidence="18">The sequence shown here is derived from an EMBL/GenBank/DDBJ whole genome shotgun (WGS) entry which is preliminary data.</text>
</comment>
<protein>
    <recommendedName>
        <fullName evidence="14">Crossover junction endonuclease MUS81</fullName>
        <ecNumber evidence="14">3.1.22.-</ecNumber>
    </recommendedName>
</protein>
<dbReference type="InterPro" id="IPR047417">
    <property type="entry name" value="WHD_MUS81"/>
</dbReference>
<dbReference type="PANTHER" id="PTHR13451:SF0">
    <property type="entry name" value="CROSSOVER JUNCTION ENDONUCLEASE MUS81"/>
    <property type="match status" value="1"/>
</dbReference>
<evidence type="ECO:0000256" key="8">
    <source>
        <dbReference type="ARBA" id="ARBA00022801"/>
    </source>
</evidence>
<organism evidence="18 19">
    <name type="scientific">Ambispora leptoticha</name>
    <dbReference type="NCBI Taxonomy" id="144679"/>
    <lineage>
        <taxon>Eukaryota</taxon>
        <taxon>Fungi</taxon>
        <taxon>Fungi incertae sedis</taxon>
        <taxon>Mucoromycota</taxon>
        <taxon>Glomeromycotina</taxon>
        <taxon>Glomeromycetes</taxon>
        <taxon>Archaeosporales</taxon>
        <taxon>Ambisporaceae</taxon>
        <taxon>Ambispora</taxon>
    </lineage>
</organism>
<feature type="domain" description="MUS81 winged helix" evidence="17">
    <location>
        <begin position="152"/>
        <end position="241"/>
    </location>
</feature>
<dbReference type="GO" id="GO:0000712">
    <property type="term" value="P:resolution of meiotic recombination intermediates"/>
    <property type="evidence" value="ECO:0007669"/>
    <property type="project" value="UniProtKB-ARBA"/>
</dbReference>
<proteinExistence type="inferred from homology"/>
<evidence type="ECO:0000256" key="3">
    <source>
        <dbReference type="ARBA" id="ARBA00010015"/>
    </source>
</evidence>
<dbReference type="GO" id="GO:0048257">
    <property type="term" value="F:3'-flap endonuclease activity"/>
    <property type="evidence" value="ECO:0007669"/>
    <property type="project" value="TreeGrafter"/>
</dbReference>
<evidence type="ECO:0000256" key="6">
    <source>
        <dbReference type="ARBA" id="ARBA00022759"/>
    </source>
</evidence>
<dbReference type="GO" id="GO:0046872">
    <property type="term" value="F:metal ion binding"/>
    <property type="evidence" value="ECO:0007669"/>
    <property type="project" value="UniProtKB-UniRule"/>
</dbReference>
<dbReference type="EC" id="3.1.22.-" evidence="14"/>
<evidence type="ECO:0000313" key="18">
    <source>
        <dbReference type="EMBL" id="CAG8734796.1"/>
    </source>
</evidence>
<feature type="compositionally biased region" description="Polar residues" evidence="15">
    <location>
        <begin position="258"/>
        <end position="273"/>
    </location>
</feature>
<evidence type="ECO:0000256" key="12">
    <source>
        <dbReference type="ARBA" id="ARBA00023242"/>
    </source>
</evidence>
<evidence type="ECO:0000313" key="19">
    <source>
        <dbReference type="Proteomes" id="UP000789508"/>
    </source>
</evidence>
<comment type="cofactor">
    <cofactor evidence="1 14">
        <name>Mg(2+)</name>
        <dbReference type="ChEBI" id="CHEBI:18420"/>
    </cofactor>
</comment>
<evidence type="ECO:0000259" key="16">
    <source>
        <dbReference type="Pfam" id="PF14716"/>
    </source>
</evidence>
<dbReference type="InterPro" id="IPR033309">
    <property type="entry name" value="Mus81"/>
</dbReference>
<dbReference type="GO" id="GO:0005634">
    <property type="term" value="C:nucleus"/>
    <property type="evidence" value="ECO:0007669"/>
    <property type="project" value="UniProtKB-SubCell"/>
</dbReference>
<evidence type="ECO:0000256" key="14">
    <source>
        <dbReference type="RuleBase" id="RU369042"/>
    </source>
</evidence>
<evidence type="ECO:0000256" key="2">
    <source>
        <dbReference type="ARBA" id="ARBA00004123"/>
    </source>
</evidence>
<keyword evidence="10 14" id="KW-0233">DNA recombination</keyword>
<comment type="function">
    <text evidence="14">Interacts with EME1 to form a DNA structure-specific endonuclease with substrate preference for branched DNA structures with a 5'-end at the branch nick. Typical substrates include 3'-flap structures, D-loops, replication forks and nicked Holliday junctions. May be required in mitosis for the processing of stalled or collapsed replication fork intermediates. May be required in meiosis for the repair of meiosis-specific double strand breaks subsequent to single-end invasion (SEI).</text>
</comment>
<dbReference type="AlphaFoldDB" id="A0A9N9NJ34"/>
<dbReference type="GO" id="GO:0006308">
    <property type="term" value="P:DNA catabolic process"/>
    <property type="evidence" value="ECO:0007669"/>
    <property type="project" value="UniProtKB-UniRule"/>
</dbReference>
<comment type="subcellular location">
    <subcellularLocation>
        <location evidence="2 14">Nucleus</location>
    </subcellularLocation>
</comment>
<feature type="domain" description="Crossover junction endonuclease MUS81-like HHH" evidence="16">
    <location>
        <begin position="15"/>
        <end position="77"/>
    </location>
</feature>
<dbReference type="Gene3D" id="1.10.10.10">
    <property type="entry name" value="Winged helix-like DNA-binding domain superfamily/Winged helix DNA-binding domain"/>
    <property type="match status" value="1"/>
</dbReference>
<keyword evidence="8 14" id="KW-0378">Hydrolase</keyword>
<dbReference type="InterPro" id="IPR036388">
    <property type="entry name" value="WH-like_DNA-bd_sf"/>
</dbReference>
<dbReference type="EMBL" id="CAJVPS010032266">
    <property type="protein sequence ID" value="CAG8734796.1"/>
    <property type="molecule type" value="Genomic_DNA"/>
</dbReference>
<dbReference type="SUPFAM" id="SSF47802">
    <property type="entry name" value="DNA polymerase beta, N-terminal domain-like"/>
    <property type="match status" value="1"/>
</dbReference>
<keyword evidence="13" id="KW-0469">Meiosis</keyword>
<sequence length="311" mass="34539">MPQRKQVALVPVPTCGNPLYKQWLEEMMEEAKAKNNNTYHTYKKACRDSLSPLKSSILKGIGPGICAKLERKLEEYCKQNGLAMPKKPAVSPNVNSKSKKLIDVDHDNGVSEVIPNDNSKSKEEIVIDQSAEASGVNEPPLKKQKRKSTYVPKYRSGSYAILLGLYLSHTKNPNDNGITKPELIKIAQQFCDSSFDMPQSSKNHYTAWSCMKRLQEKGLIYKEGCPNRFTLSTTGLEIAHQIVKTTNIVTSNNIPANDTENDIMTGSNMMTTNSDKKLSEASESSSVNSSSVSRNAFPPFTPDKWLPGTFE</sequence>
<feature type="region of interest" description="Disordered" evidence="15">
    <location>
        <begin position="258"/>
        <end position="311"/>
    </location>
</feature>
<dbReference type="OrthoDB" id="5963188at2759"/>
<dbReference type="InterPro" id="IPR027421">
    <property type="entry name" value="DNA_pol_lamdba_lyase_dom_sf"/>
</dbReference>
<evidence type="ECO:0000256" key="15">
    <source>
        <dbReference type="SAM" id="MobiDB-lite"/>
    </source>
</evidence>
<keyword evidence="11 14" id="KW-0234">DNA repair</keyword>
<keyword evidence="6 14" id="KW-0255">Endonuclease</keyword>
<keyword evidence="9 14" id="KW-0460">Magnesium</keyword>
<dbReference type="GO" id="GO:0008821">
    <property type="term" value="F:crossover junction DNA endonuclease activity"/>
    <property type="evidence" value="ECO:0007669"/>
    <property type="project" value="UniProtKB-UniRule"/>
</dbReference>
<evidence type="ECO:0000256" key="4">
    <source>
        <dbReference type="ARBA" id="ARBA00022722"/>
    </source>
</evidence>
<keyword evidence="4 14" id="KW-0540">Nuclease</keyword>
<evidence type="ECO:0000256" key="5">
    <source>
        <dbReference type="ARBA" id="ARBA00022723"/>
    </source>
</evidence>
<comment type="subunit">
    <text evidence="14">Interacts with EME1.</text>
</comment>
<evidence type="ECO:0000256" key="7">
    <source>
        <dbReference type="ARBA" id="ARBA00022763"/>
    </source>
</evidence>
<gene>
    <name evidence="18" type="ORF">ALEPTO_LOCUS12752</name>
</gene>
<accession>A0A9N9NJ34</accession>
<dbReference type="PANTHER" id="PTHR13451">
    <property type="entry name" value="CLASS II CROSSOVER JUNCTION ENDONUCLEASE MUS81"/>
    <property type="match status" value="1"/>
</dbReference>
<name>A0A9N9NJ34_9GLOM</name>